<gene>
    <name evidence="7" type="ORF">ACFPPD_14975</name>
</gene>
<dbReference type="InterPro" id="IPR051929">
    <property type="entry name" value="VirAsm_ModProt"/>
</dbReference>
<accession>A0ABW0LYN0</accession>
<dbReference type="Gene3D" id="3.40.140.10">
    <property type="entry name" value="Cytidine Deaminase, domain 2"/>
    <property type="match status" value="1"/>
</dbReference>
<sequence>MIVRLSEELENDLISAALARLPLECCGVVYGTATDDAIVADAFGLVRNAAISPERRFAFHPEDWVSVIFEAQKNQREIVGFFHSHPEESVLPSQRDMNGSLPWRTYWIVGVSPAERGIAVYHRHHADDRWDPLRISRE</sequence>
<evidence type="ECO:0000256" key="2">
    <source>
        <dbReference type="ARBA" id="ARBA00022723"/>
    </source>
</evidence>
<keyword evidence="4" id="KW-0862">Zinc</keyword>
<reference evidence="8" key="1">
    <citation type="journal article" date="2019" name="Int. J. Syst. Evol. Microbiol.">
        <title>The Global Catalogue of Microorganisms (GCM) 10K type strain sequencing project: providing services to taxonomists for standard genome sequencing and annotation.</title>
        <authorList>
            <consortium name="The Broad Institute Genomics Platform"/>
            <consortium name="The Broad Institute Genome Sequencing Center for Infectious Disease"/>
            <person name="Wu L."/>
            <person name="Ma J."/>
        </authorList>
    </citation>
    <scope>NUCLEOTIDE SEQUENCE [LARGE SCALE GENOMIC DNA]</scope>
    <source>
        <strain evidence="8">CCUG 57113</strain>
    </source>
</reference>
<name>A0ABW0LYN0_9BACL</name>
<organism evidence="7 8">
    <name type="scientific">Cohnella suwonensis</name>
    <dbReference type="NCBI Taxonomy" id="696072"/>
    <lineage>
        <taxon>Bacteria</taxon>
        <taxon>Bacillati</taxon>
        <taxon>Bacillota</taxon>
        <taxon>Bacilli</taxon>
        <taxon>Bacillales</taxon>
        <taxon>Paenibacillaceae</taxon>
        <taxon>Cohnella</taxon>
    </lineage>
</organism>
<keyword evidence="2" id="KW-0479">Metal-binding</keyword>
<evidence type="ECO:0000256" key="4">
    <source>
        <dbReference type="ARBA" id="ARBA00022833"/>
    </source>
</evidence>
<dbReference type="SUPFAM" id="SSF102712">
    <property type="entry name" value="JAB1/MPN domain"/>
    <property type="match status" value="1"/>
</dbReference>
<dbReference type="CDD" id="cd08070">
    <property type="entry name" value="MPN_like"/>
    <property type="match status" value="1"/>
</dbReference>
<keyword evidence="5" id="KW-0482">Metalloprotease</keyword>
<proteinExistence type="predicted"/>
<feature type="domain" description="JAB" evidence="6">
    <location>
        <begin position="7"/>
        <end position="113"/>
    </location>
</feature>
<keyword evidence="3" id="KW-0378">Hydrolase</keyword>
<evidence type="ECO:0000313" key="8">
    <source>
        <dbReference type="Proteomes" id="UP001596105"/>
    </source>
</evidence>
<evidence type="ECO:0000313" key="7">
    <source>
        <dbReference type="EMBL" id="MFC5470017.1"/>
    </source>
</evidence>
<evidence type="ECO:0000256" key="5">
    <source>
        <dbReference type="ARBA" id="ARBA00023049"/>
    </source>
</evidence>
<dbReference type="Pfam" id="PF14464">
    <property type="entry name" value="Prok-JAB"/>
    <property type="match status" value="1"/>
</dbReference>
<protein>
    <submittedName>
        <fullName evidence="7">Mov34/MPN/PAD-1 family protein</fullName>
    </submittedName>
</protein>
<keyword evidence="1" id="KW-0645">Protease</keyword>
<dbReference type="PANTHER" id="PTHR34858:SF1">
    <property type="entry name" value="CYSO-CYSTEINE PEPTIDASE"/>
    <property type="match status" value="1"/>
</dbReference>
<comment type="caution">
    <text evidence="7">The sequence shown here is derived from an EMBL/GenBank/DDBJ whole genome shotgun (WGS) entry which is preliminary data.</text>
</comment>
<evidence type="ECO:0000256" key="3">
    <source>
        <dbReference type="ARBA" id="ARBA00022801"/>
    </source>
</evidence>
<evidence type="ECO:0000256" key="1">
    <source>
        <dbReference type="ARBA" id="ARBA00022670"/>
    </source>
</evidence>
<dbReference type="PANTHER" id="PTHR34858">
    <property type="entry name" value="CYSO-CYSTEINE PEPTIDASE"/>
    <property type="match status" value="1"/>
</dbReference>
<dbReference type="Proteomes" id="UP001596105">
    <property type="component" value="Unassembled WGS sequence"/>
</dbReference>
<dbReference type="InterPro" id="IPR028090">
    <property type="entry name" value="JAB_dom_prok"/>
</dbReference>
<dbReference type="EMBL" id="JBHSMH010000049">
    <property type="protein sequence ID" value="MFC5470017.1"/>
    <property type="molecule type" value="Genomic_DNA"/>
</dbReference>
<evidence type="ECO:0000259" key="6">
    <source>
        <dbReference type="Pfam" id="PF14464"/>
    </source>
</evidence>
<keyword evidence="8" id="KW-1185">Reference proteome</keyword>
<dbReference type="RefSeq" id="WP_209749373.1">
    <property type="nucleotide sequence ID" value="NZ_JBHSMH010000049.1"/>
</dbReference>